<protein>
    <recommendedName>
        <fullName evidence="6">Ribosomal processing cysteine protease Prp</fullName>
    </recommendedName>
</protein>
<keyword evidence="3" id="KW-0378">Hydrolase</keyword>
<comment type="caution">
    <text evidence="7">The sequence shown here is derived from an EMBL/GenBank/DDBJ whole genome shotgun (WGS) entry which is preliminary data.</text>
</comment>
<dbReference type="Gene3D" id="3.30.70.1490">
    <property type="entry name" value="Cysteine protease Prp"/>
    <property type="match status" value="1"/>
</dbReference>
<dbReference type="AlphaFoldDB" id="A0A9D2C0B0"/>
<dbReference type="Pfam" id="PF04327">
    <property type="entry name" value="Peptidase_Prp"/>
    <property type="match status" value="1"/>
</dbReference>
<accession>A0A9D2C0B0</accession>
<dbReference type="GO" id="GO:0008234">
    <property type="term" value="F:cysteine-type peptidase activity"/>
    <property type="evidence" value="ECO:0007669"/>
    <property type="project" value="UniProtKB-KW"/>
</dbReference>
<dbReference type="EMBL" id="DXDU01000123">
    <property type="protein sequence ID" value="HIY27038.1"/>
    <property type="molecule type" value="Genomic_DNA"/>
</dbReference>
<dbReference type="SUPFAM" id="SSF118010">
    <property type="entry name" value="TM1457-like"/>
    <property type="match status" value="1"/>
</dbReference>
<dbReference type="InterPro" id="IPR007422">
    <property type="entry name" value="Peptidase_Prp"/>
</dbReference>
<dbReference type="InterPro" id="IPR036764">
    <property type="entry name" value="Peptidase_Prp_sf"/>
</dbReference>
<dbReference type="PANTHER" id="PTHR39178">
    <property type="entry name" value="HYPOTHETICAL RIBOSOME-ASSOCIATED PROTEIN"/>
    <property type="match status" value="1"/>
</dbReference>
<organism evidence="7 8">
    <name type="scientific">Candidatus Acutalibacter pullistercoris</name>
    <dbReference type="NCBI Taxonomy" id="2838418"/>
    <lineage>
        <taxon>Bacteria</taxon>
        <taxon>Bacillati</taxon>
        <taxon>Bacillota</taxon>
        <taxon>Clostridia</taxon>
        <taxon>Eubacteriales</taxon>
        <taxon>Acutalibacteraceae</taxon>
        <taxon>Acutalibacter</taxon>
    </lineage>
</organism>
<gene>
    <name evidence="7" type="ORF">H9838_07710</name>
</gene>
<evidence type="ECO:0000313" key="8">
    <source>
        <dbReference type="Proteomes" id="UP000823915"/>
    </source>
</evidence>
<reference evidence="7" key="2">
    <citation type="submission" date="2021-04" db="EMBL/GenBank/DDBJ databases">
        <authorList>
            <person name="Gilroy R."/>
        </authorList>
    </citation>
    <scope>NUCLEOTIDE SEQUENCE</scope>
    <source>
        <strain evidence="7">1282</strain>
    </source>
</reference>
<keyword evidence="2 7" id="KW-0645">Protease</keyword>
<dbReference type="GO" id="GO:0042254">
    <property type="term" value="P:ribosome biogenesis"/>
    <property type="evidence" value="ECO:0007669"/>
    <property type="project" value="UniProtKB-KW"/>
</dbReference>
<name>A0A9D2C0B0_9FIRM</name>
<dbReference type="Proteomes" id="UP000823915">
    <property type="component" value="Unassembled WGS sequence"/>
</dbReference>
<evidence type="ECO:0000256" key="1">
    <source>
        <dbReference type="ARBA" id="ARBA00022517"/>
    </source>
</evidence>
<dbReference type="CDD" id="cd16332">
    <property type="entry name" value="Prp-like"/>
    <property type="match status" value="1"/>
</dbReference>
<evidence type="ECO:0000256" key="3">
    <source>
        <dbReference type="ARBA" id="ARBA00022801"/>
    </source>
</evidence>
<reference evidence="7" key="1">
    <citation type="journal article" date="2021" name="PeerJ">
        <title>Extensive microbial diversity within the chicken gut microbiome revealed by metagenomics and culture.</title>
        <authorList>
            <person name="Gilroy R."/>
            <person name="Ravi A."/>
            <person name="Getino M."/>
            <person name="Pursley I."/>
            <person name="Horton D.L."/>
            <person name="Alikhan N.F."/>
            <person name="Baker D."/>
            <person name="Gharbi K."/>
            <person name="Hall N."/>
            <person name="Watson M."/>
            <person name="Adriaenssens E.M."/>
            <person name="Foster-Nyarko E."/>
            <person name="Jarju S."/>
            <person name="Secka A."/>
            <person name="Antonio M."/>
            <person name="Oren A."/>
            <person name="Chaudhuri R.R."/>
            <person name="La Ragione R."/>
            <person name="Hildebrand F."/>
            <person name="Pallen M.J."/>
        </authorList>
    </citation>
    <scope>NUCLEOTIDE SEQUENCE</scope>
    <source>
        <strain evidence="7">1282</strain>
    </source>
</reference>
<dbReference type="PANTHER" id="PTHR39178:SF1">
    <property type="entry name" value="RIBOSOMAL-PROCESSING CYSTEINE PROTEASE PRP"/>
    <property type="match status" value="1"/>
</dbReference>
<evidence type="ECO:0000256" key="6">
    <source>
        <dbReference type="ARBA" id="ARBA00044538"/>
    </source>
</evidence>
<comment type="similarity">
    <text evidence="5">Belongs to the Prp family.</text>
</comment>
<proteinExistence type="inferred from homology"/>
<keyword evidence="4" id="KW-0788">Thiol protease</keyword>
<evidence type="ECO:0000256" key="5">
    <source>
        <dbReference type="ARBA" id="ARBA00044503"/>
    </source>
</evidence>
<evidence type="ECO:0000313" key="7">
    <source>
        <dbReference type="EMBL" id="HIY27038.1"/>
    </source>
</evidence>
<evidence type="ECO:0000256" key="2">
    <source>
        <dbReference type="ARBA" id="ARBA00022670"/>
    </source>
</evidence>
<evidence type="ECO:0000256" key="4">
    <source>
        <dbReference type="ARBA" id="ARBA00022807"/>
    </source>
</evidence>
<dbReference type="GO" id="GO:0006508">
    <property type="term" value="P:proteolysis"/>
    <property type="evidence" value="ECO:0007669"/>
    <property type="project" value="UniProtKB-KW"/>
</dbReference>
<sequence>MIRIEFLTPPEGGLLGFSIRGHAGLGEEGSDILCAAVSSAAYLVANTATEVLHICPLSLRAGEGEMFFRVEARDEPACRVLLQGLKLHLTGLEEQYPDHMKVGYLEV</sequence>
<keyword evidence="1" id="KW-0690">Ribosome biogenesis</keyword>